<evidence type="ECO:0000256" key="12">
    <source>
        <dbReference type="RuleBase" id="RU010713"/>
    </source>
</evidence>
<reference evidence="14 15" key="1">
    <citation type="submission" date="2020-08" db="EMBL/GenBank/DDBJ databases">
        <authorList>
            <person name="Koutsovoulos G."/>
            <person name="Danchin GJ E."/>
        </authorList>
    </citation>
    <scope>NUCLEOTIDE SEQUENCE [LARGE SCALE GENOMIC DNA]</scope>
</reference>
<evidence type="ECO:0000313" key="15">
    <source>
        <dbReference type="Proteomes" id="UP000580250"/>
    </source>
</evidence>
<keyword evidence="4" id="KW-1003">Cell membrane</keyword>
<comment type="caution">
    <text evidence="12">Lacks conserved residue(s) required for the propagation of feature annotation.</text>
</comment>
<feature type="region of interest" description="Disordered" evidence="13">
    <location>
        <begin position="22"/>
        <end position="89"/>
    </location>
</feature>
<dbReference type="Proteomes" id="UP000580250">
    <property type="component" value="Unassembled WGS sequence"/>
</dbReference>
<dbReference type="PRINTS" id="PR01262">
    <property type="entry name" value="INNEXIN"/>
</dbReference>
<keyword evidence="7" id="KW-0965">Cell junction</keyword>
<sequence>MVGWGEGDSFDSFANDAFATGGFGNSGGGGGNKTKNKNSGGFVSSKNVSFSAGNKGGSSSNNSNSRPGGGFTSSLNIGSSSGGGGSWKPKIKDWEPVGNLNKMIGVHNLPFFGQTQAFMGKTLWDWFKRSKAHFSDIIDRLNCHIVPMFLMFFVMMISANIFGAFGMEPMRCLRSPELNEEEREYALDYCMSKNTYYVAPEEGIPWSNKERRERQLGYYHWVPIMMFLQAMLFMLPNWLWNALNQQSGIEFIKFIEESSRLKTLELSNPERPTLLHELQEKIAEAILNRQAYFR</sequence>
<evidence type="ECO:0000256" key="4">
    <source>
        <dbReference type="ARBA" id="ARBA00022475"/>
    </source>
</evidence>
<comment type="similarity">
    <text evidence="12">Belongs to the pannexin family.</text>
</comment>
<evidence type="ECO:0000256" key="8">
    <source>
        <dbReference type="ARBA" id="ARBA00022989"/>
    </source>
</evidence>
<dbReference type="PANTHER" id="PTHR11893">
    <property type="entry name" value="INNEXIN"/>
    <property type="match status" value="1"/>
</dbReference>
<evidence type="ECO:0000256" key="5">
    <source>
        <dbReference type="ARBA" id="ARBA00022692"/>
    </source>
</evidence>
<keyword evidence="9 12" id="KW-0406">Ion transport</keyword>
<feature type="transmembrane region" description="Helical" evidence="12">
    <location>
        <begin position="218"/>
        <end position="240"/>
    </location>
</feature>
<feature type="transmembrane region" description="Helical" evidence="12">
    <location>
        <begin position="145"/>
        <end position="165"/>
    </location>
</feature>
<feature type="compositionally biased region" description="Low complexity" evidence="13">
    <location>
        <begin position="49"/>
        <end position="79"/>
    </location>
</feature>
<evidence type="ECO:0000256" key="13">
    <source>
        <dbReference type="SAM" id="MobiDB-lite"/>
    </source>
</evidence>
<keyword evidence="6" id="KW-0303">Gap junction</keyword>
<dbReference type="EMBL" id="CAJEWN010000060">
    <property type="protein sequence ID" value="CAD2155745.1"/>
    <property type="molecule type" value="Genomic_DNA"/>
</dbReference>
<keyword evidence="3 12" id="KW-0813">Transport</keyword>
<comment type="function">
    <text evidence="12">Structural component of the gap junctions.</text>
</comment>
<dbReference type="PROSITE" id="PS51013">
    <property type="entry name" value="PANNEXIN"/>
    <property type="match status" value="1"/>
</dbReference>
<keyword evidence="11 12" id="KW-0407">Ion channel</keyword>
<protein>
    <recommendedName>
        <fullName evidence="12">Innexin</fullName>
    </recommendedName>
</protein>
<dbReference type="Pfam" id="PF00876">
    <property type="entry name" value="Innexin"/>
    <property type="match status" value="1"/>
</dbReference>
<evidence type="ECO:0000313" key="14">
    <source>
        <dbReference type="EMBL" id="CAD2155745.1"/>
    </source>
</evidence>
<comment type="caution">
    <text evidence="14">The sequence shown here is derived from an EMBL/GenBank/DDBJ whole genome shotgun (WGS) entry which is preliminary data.</text>
</comment>
<comment type="subcellular location">
    <subcellularLocation>
        <location evidence="1">Cell junction</location>
        <location evidence="1">Gap junction</location>
    </subcellularLocation>
    <subcellularLocation>
        <location evidence="2 12">Cell membrane</location>
        <topology evidence="2 12">Multi-pass membrane protein</topology>
    </subcellularLocation>
</comment>
<evidence type="ECO:0000256" key="3">
    <source>
        <dbReference type="ARBA" id="ARBA00022448"/>
    </source>
</evidence>
<gene>
    <name evidence="12" type="primary">inx</name>
    <name evidence="14" type="ORF">MENT_LOCUS11977</name>
</gene>
<accession>A0A6V7UEE9</accession>
<dbReference type="InterPro" id="IPR000990">
    <property type="entry name" value="Innexin"/>
</dbReference>
<dbReference type="PANTHER" id="PTHR11893:SF20">
    <property type="entry name" value="INNEXIN-3"/>
    <property type="match status" value="1"/>
</dbReference>
<evidence type="ECO:0000256" key="6">
    <source>
        <dbReference type="ARBA" id="ARBA00022868"/>
    </source>
</evidence>
<keyword evidence="8 12" id="KW-1133">Transmembrane helix</keyword>
<evidence type="ECO:0000256" key="2">
    <source>
        <dbReference type="ARBA" id="ARBA00004651"/>
    </source>
</evidence>
<name>A0A6V7UEE9_MELEN</name>
<evidence type="ECO:0000256" key="7">
    <source>
        <dbReference type="ARBA" id="ARBA00022949"/>
    </source>
</evidence>
<evidence type="ECO:0000256" key="11">
    <source>
        <dbReference type="ARBA" id="ARBA00023303"/>
    </source>
</evidence>
<evidence type="ECO:0000256" key="9">
    <source>
        <dbReference type="ARBA" id="ARBA00023065"/>
    </source>
</evidence>
<keyword evidence="5 12" id="KW-0812">Transmembrane</keyword>
<evidence type="ECO:0000256" key="10">
    <source>
        <dbReference type="ARBA" id="ARBA00023136"/>
    </source>
</evidence>
<dbReference type="GO" id="GO:0005886">
    <property type="term" value="C:plasma membrane"/>
    <property type="evidence" value="ECO:0007669"/>
    <property type="project" value="UniProtKB-SubCell"/>
</dbReference>
<organism evidence="14 15">
    <name type="scientific">Meloidogyne enterolobii</name>
    <name type="common">Root-knot nematode worm</name>
    <name type="synonym">Meloidogyne mayaguensis</name>
    <dbReference type="NCBI Taxonomy" id="390850"/>
    <lineage>
        <taxon>Eukaryota</taxon>
        <taxon>Metazoa</taxon>
        <taxon>Ecdysozoa</taxon>
        <taxon>Nematoda</taxon>
        <taxon>Chromadorea</taxon>
        <taxon>Rhabditida</taxon>
        <taxon>Tylenchina</taxon>
        <taxon>Tylenchomorpha</taxon>
        <taxon>Tylenchoidea</taxon>
        <taxon>Meloidogynidae</taxon>
        <taxon>Meloidogyninae</taxon>
        <taxon>Meloidogyne</taxon>
    </lineage>
</organism>
<dbReference type="OrthoDB" id="5867527at2759"/>
<dbReference type="GO" id="GO:0005243">
    <property type="term" value="F:gap junction channel activity"/>
    <property type="evidence" value="ECO:0007669"/>
    <property type="project" value="TreeGrafter"/>
</dbReference>
<proteinExistence type="inferred from homology"/>
<dbReference type="GO" id="GO:0034220">
    <property type="term" value="P:monoatomic ion transmembrane transport"/>
    <property type="evidence" value="ECO:0007669"/>
    <property type="project" value="UniProtKB-KW"/>
</dbReference>
<feature type="compositionally biased region" description="Gly residues" evidence="13">
    <location>
        <begin position="22"/>
        <end position="32"/>
    </location>
</feature>
<dbReference type="GO" id="GO:0005921">
    <property type="term" value="C:gap junction"/>
    <property type="evidence" value="ECO:0007669"/>
    <property type="project" value="UniProtKB-SubCell"/>
</dbReference>
<keyword evidence="10 12" id="KW-0472">Membrane</keyword>
<evidence type="ECO:0000256" key="1">
    <source>
        <dbReference type="ARBA" id="ARBA00004610"/>
    </source>
</evidence>
<dbReference type="AlphaFoldDB" id="A0A6V7UEE9"/>